<gene>
    <name evidence="8" type="ORF">EV421DRAFT_315064</name>
</gene>
<feature type="compositionally biased region" description="Low complexity" evidence="5">
    <location>
        <begin position="536"/>
        <end position="547"/>
    </location>
</feature>
<feature type="compositionally biased region" description="Basic and acidic residues" evidence="5">
    <location>
        <begin position="721"/>
        <end position="733"/>
    </location>
</feature>
<evidence type="ECO:0000313" key="8">
    <source>
        <dbReference type="EMBL" id="KAK0445387.1"/>
    </source>
</evidence>
<dbReference type="AlphaFoldDB" id="A0AA39JMA8"/>
<dbReference type="Pfam" id="PF00628">
    <property type="entry name" value="PHD"/>
    <property type="match status" value="2"/>
</dbReference>
<accession>A0AA39JMA8</accession>
<dbReference type="SMART" id="SM00249">
    <property type="entry name" value="PHD"/>
    <property type="match status" value="2"/>
</dbReference>
<keyword evidence="1" id="KW-0479">Metal-binding</keyword>
<dbReference type="InterPro" id="IPR019787">
    <property type="entry name" value="Znf_PHD-finger"/>
</dbReference>
<dbReference type="InterPro" id="IPR019786">
    <property type="entry name" value="Zinc_finger_PHD-type_CS"/>
</dbReference>
<keyword evidence="6" id="KW-1133">Transmembrane helix</keyword>
<dbReference type="GO" id="GO:0008270">
    <property type="term" value="F:zinc ion binding"/>
    <property type="evidence" value="ECO:0007669"/>
    <property type="project" value="UniProtKB-KW"/>
</dbReference>
<dbReference type="Gene3D" id="3.30.40.10">
    <property type="entry name" value="Zinc/RING finger domain, C3HC4 (zinc finger)"/>
    <property type="match status" value="2"/>
</dbReference>
<evidence type="ECO:0000259" key="7">
    <source>
        <dbReference type="PROSITE" id="PS50016"/>
    </source>
</evidence>
<feature type="region of interest" description="Disordered" evidence="5">
    <location>
        <begin position="573"/>
        <end position="830"/>
    </location>
</feature>
<evidence type="ECO:0000313" key="9">
    <source>
        <dbReference type="Proteomes" id="UP001175226"/>
    </source>
</evidence>
<feature type="compositionally biased region" description="Polar residues" evidence="5">
    <location>
        <begin position="184"/>
        <end position="200"/>
    </location>
</feature>
<protein>
    <recommendedName>
        <fullName evidence="7">PHD-type domain-containing protein</fullName>
    </recommendedName>
</protein>
<comment type="caution">
    <text evidence="8">The sequence shown here is derived from an EMBL/GenBank/DDBJ whole genome shotgun (WGS) entry which is preliminary data.</text>
</comment>
<evidence type="ECO:0000256" key="4">
    <source>
        <dbReference type="PROSITE-ProRule" id="PRU00146"/>
    </source>
</evidence>
<evidence type="ECO:0000256" key="1">
    <source>
        <dbReference type="ARBA" id="ARBA00022723"/>
    </source>
</evidence>
<organism evidence="8 9">
    <name type="scientific">Armillaria borealis</name>
    <dbReference type="NCBI Taxonomy" id="47425"/>
    <lineage>
        <taxon>Eukaryota</taxon>
        <taxon>Fungi</taxon>
        <taxon>Dikarya</taxon>
        <taxon>Basidiomycota</taxon>
        <taxon>Agaricomycotina</taxon>
        <taxon>Agaricomycetes</taxon>
        <taxon>Agaricomycetidae</taxon>
        <taxon>Agaricales</taxon>
        <taxon>Marasmiineae</taxon>
        <taxon>Physalacriaceae</taxon>
        <taxon>Armillaria</taxon>
    </lineage>
</organism>
<feature type="compositionally biased region" description="Pro residues" evidence="5">
    <location>
        <begin position="669"/>
        <end position="680"/>
    </location>
</feature>
<keyword evidence="6" id="KW-0812">Transmembrane</keyword>
<feature type="compositionally biased region" description="Polar residues" evidence="5">
    <location>
        <begin position="700"/>
        <end position="714"/>
    </location>
</feature>
<name>A0AA39JMA8_9AGAR</name>
<proteinExistence type="predicted"/>
<dbReference type="InterPro" id="IPR052819">
    <property type="entry name" value="Chromatin_regulatory_protein"/>
</dbReference>
<dbReference type="EMBL" id="JAUEPT010000016">
    <property type="protein sequence ID" value="KAK0445387.1"/>
    <property type="molecule type" value="Genomic_DNA"/>
</dbReference>
<dbReference type="PANTHER" id="PTHR47636:SF1">
    <property type="entry name" value="TRANSCRIPTIONAL REGULATORY PROTEIN RCO1"/>
    <property type="match status" value="1"/>
</dbReference>
<dbReference type="Proteomes" id="UP001175226">
    <property type="component" value="Unassembled WGS sequence"/>
</dbReference>
<evidence type="ECO:0000256" key="3">
    <source>
        <dbReference type="ARBA" id="ARBA00022833"/>
    </source>
</evidence>
<dbReference type="PANTHER" id="PTHR47636">
    <property type="entry name" value="TRANSCRIPTIONAL REGULATORY PROTEIN RCO1"/>
    <property type="match status" value="1"/>
</dbReference>
<keyword evidence="2 4" id="KW-0863">Zinc-finger</keyword>
<evidence type="ECO:0000256" key="6">
    <source>
        <dbReference type="SAM" id="Phobius"/>
    </source>
</evidence>
<reference evidence="8" key="1">
    <citation type="submission" date="2023-06" db="EMBL/GenBank/DDBJ databases">
        <authorList>
            <consortium name="Lawrence Berkeley National Laboratory"/>
            <person name="Ahrendt S."/>
            <person name="Sahu N."/>
            <person name="Indic B."/>
            <person name="Wong-Bajracharya J."/>
            <person name="Merenyi Z."/>
            <person name="Ke H.-M."/>
            <person name="Monk M."/>
            <person name="Kocsube S."/>
            <person name="Drula E."/>
            <person name="Lipzen A."/>
            <person name="Balint B."/>
            <person name="Henrissat B."/>
            <person name="Andreopoulos B."/>
            <person name="Martin F.M."/>
            <person name="Harder C.B."/>
            <person name="Rigling D."/>
            <person name="Ford K.L."/>
            <person name="Foster G.D."/>
            <person name="Pangilinan J."/>
            <person name="Papanicolaou A."/>
            <person name="Barry K."/>
            <person name="LaButti K."/>
            <person name="Viragh M."/>
            <person name="Koriabine M."/>
            <person name="Yan M."/>
            <person name="Riley R."/>
            <person name="Champramary S."/>
            <person name="Plett K.L."/>
            <person name="Tsai I.J."/>
            <person name="Slot J."/>
            <person name="Sipos G."/>
            <person name="Plett J."/>
            <person name="Nagy L.G."/>
            <person name="Grigoriev I.V."/>
        </authorList>
    </citation>
    <scope>NUCLEOTIDE SEQUENCE</scope>
    <source>
        <strain evidence="8">FPL87.14</strain>
    </source>
</reference>
<dbReference type="InterPro" id="IPR011011">
    <property type="entry name" value="Znf_FYVE_PHD"/>
</dbReference>
<keyword evidence="9" id="KW-1185">Reference proteome</keyword>
<feature type="compositionally biased region" description="Basic and acidic residues" evidence="5">
    <location>
        <begin position="589"/>
        <end position="601"/>
    </location>
</feature>
<feature type="transmembrane region" description="Helical" evidence="6">
    <location>
        <begin position="94"/>
        <end position="114"/>
    </location>
</feature>
<feature type="compositionally biased region" description="Low complexity" evidence="5">
    <location>
        <begin position="791"/>
        <end position="803"/>
    </location>
</feature>
<feature type="compositionally biased region" description="Low complexity" evidence="5">
    <location>
        <begin position="132"/>
        <end position="145"/>
    </location>
</feature>
<sequence length="830" mass="90628">MASTVGYVLPPGVPVCQPPHLEGDASLATEILPGPPPLGHTQQPATTKKSSTMYSSLWPDDPGTTYSGIVHGTLIGQESMDILKTRVRVDKRSVCFHFAVRPMLTLFVVFYPPFLVFPYPPPRHFVSAVTGRAQRASARNNNNSAPTADPPEPVQAQSPPHSPPSAPGADSMTGIDDDMPVLSRSASSQNLQEPPSTSTNGRLKRKDKGKGREIETSAVRIKEEAPMISLLSPEPGHLMTNQDHCSACRQLGKLVYCDGCPRAFHLWCLDPPMESVDEGDSRWFCPACNIRKDPPKKPPASLISPLIHLVDTSIPSEFQLPADVRTFFKDVATGDRGAYVDSSELKPPRLNRHGQLEDRDSYRLKDRNGAPVLCHRCGTSALPDNVAAAAPTAKRARRSTSKGAHYEMWKHIVSCDYCDLHWHLDCLDPPLSTMPPFTKKWMCPNHADRVLPPRHRTPKHNAPPIEITKPRQFNNGNIEVIPSQFPSTAISHPKVNVDEVLINGRRYRVPERIILLDFWSKVNKTAATGDVEDSSRMSSPLTSLSSLDDLEDRPDPSKIEDIALAQMLCDFRLGTSGSDPQPSASTSLKRPEIVGKSEPRNVGRPRIIKKIPRNVNGSASASASTAKRKKSASVTTDPNARELRSTRTKNGAPSKSSSRLPEDIVDPVDPLPDPIAPPPKATKTVRVKVEDTDGGLPALSRTNGSTIKNQTTRTRSIRRPPAKDEDVVITEKPRRGRKRQRADEDGDDDGDPTYHGPKGKAVRKASPSKSRRKSARTPTHPGSISAPPPSTMTSSATTPATPSLKIRLPRLNTLNPPSAGAHNEDTSTRV</sequence>
<evidence type="ECO:0000256" key="2">
    <source>
        <dbReference type="ARBA" id="ARBA00022771"/>
    </source>
</evidence>
<feature type="compositionally biased region" description="Polar residues" evidence="5">
    <location>
        <begin position="648"/>
        <end position="659"/>
    </location>
</feature>
<feature type="domain" description="PHD-type" evidence="7">
    <location>
        <begin position="242"/>
        <end position="291"/>
    </location>
</feature>
<dbReference type="GO" id="GO:0032221">
    <property type="term" value="C:Rpd3S complex"/>
    <property type="evidence" value="ECO:0007669"/>
    <property type="project" value="TreeGrafter"/>
</dbReference>
<dbReference type="InterPro" id="IPR013083">
    <property type="entry name" value="Znf_RING/FYVE/PHD"/>
</dbReference>
<dbReference type="GO" id="GO:0006357">
    <property type="term" value="P:regulation of transcription by RNA polymerase II"/>
    <property type="evidence" value="ECO:0007669"/>
    <property type="project" value="TreeGrafter"/>
</dbReference>
<dbReference type="SUPFAM" id="SSF57903">
    <property type="entry name" value="FYVE/PHD zinc finger"/>
    <property type="match status" value="2"/>
</dbReference>
<evidence type="ECO:0000256" key="5">
    <source>
        <dbReference type="SAM" id="MobiDB-lite"/>
    </source>
</evidence>
<feature type="region of interest" description="Disordered" evidence="5">
    <location>
        <begin position="528"/>
        <end position="555"/>
    </location>
</feature>
<dbReference type="PROSITE" id="PS01359">
    <property type="entry name" value="ZF_PHD_1"/>
    <property type="match status" value="1"/>
</dbReference>
<feature type="region of interest" description="Disordered" evidence="5">
    <location>
        <begin position="130"/>
        <end position="217"/>
    </location>
</feature>
<feature type="compositionally biased region" description="Polar residues" evidence="5">
    <location>
        <begin position="575"/>
        <end position="588"/>
    </location>
</feature>
<keyword evidence="3" id="KW-0862">Zinc</keyword>
<keyword evidence="6" id="KW-0472">Membrane</keyword>
<dbReference type="CDD" id="cd15534">
    <property type="entry name" value="PHD2_PHF12_Rco1"/>
    <property type="match status" value="1"/>
</dbReference>
<dbReference type="PROSITE" id="PS50016">
    <property type="entry name" value="ZF_PHD_2"/>
    <property type="match status" value="1"/>
</dbReference>
<dbReference type="InterPro" id="IPR001965">
    <property type="entry name" value="Znf_PHD"/>
</dbReference>